<organism evidence="1 2">
    <name type="scientific">Sarcina ventriculi</name>
    <name type="common">Clostridium ventriculi</name>
    <dbReference type="NCBI Taxonomy" id="1267"/>
    <lineage>
        <taxon>Bacteria</taxon>
        <taxon>Bacillati</taxon>
        <taxon>Bacillota</taxon>
        <taxon>Clostridia</taxon>
        <taxon>Eubacteriales</taxon>
        <taxon>Clostridiaceae</taxon>
        <taxon>Sarcina</taxon>
    </lineage>
</organism>
<keyword evidence="2" id="KW-1185">Reference proteome</keyword>
<dbReference type="EMBL" id="CYZR01000002">
    <property type="protein sequence ID" value="CUN68763.1"/>
    <property type="molecule type" value="Genomic_DNA"/>
</dbReference>
<dbReference type="InterPro" id="IPR006379">
    <property type="entry name" value="HAD-SF_hydro_IIB"/>
</dbReference>
<dbReference type="InterPro" id="IPR023214">
    <property type="entry name" value="HAD_sf"/>
</dbReference>
<evidence type="ECO:0000313" key="2">
    <source>
        <dbReference type="Proteomes" id="UP000095488"/>
    </source>
</evidence>
<protein>
    <submittedName>
        <fullName evidence="1">Uncharacterized phosphatase YwpJ</fullName>
        <ecNumber evidence="1">3.1.3.-</ecNumber>
    </submittedName>
</protein>
<dbReference type="GO" id="GO:0016787">
    <property type="term" value="F:hydrolase activity"/>
    <property type="evidence" value="ECO:0007669"/>
    <property type="project" value="UniProtKB-KW"/>
</dbReference>
<dbReference type="NCBIfam" id="TIGR01484">
    <property type="entry name" value="HAD-SF-IIB"/>
    <property type="match status" value="1"/>
</dbReference>
<evidence type="ECO:0000313" key="1">
    <source>
        <dbReference type="EMBL" id="CUN68763.1"/>
    </source>
</evidence>
<dbReference type="InterPro" id="IPR000150">
    <property type="entry name" value="Cof"/>
</dbReference>
<dbReference type="EC" id="3.1.3.-" evidence="1"/>
<dbReference type="PANTHER" id="PTHR10000:SF8">
    <property type="entry name" value="HAD SUPERFAMILY HYDROLASE-LIKE, TYPE 3"/>
    <property type="match status" value="1"/>
</dbReference>
<dbReference type="PANTHER" id="PTHR10000">
    <property type="entry name" value="PHOSPHOSERINE PHOSPHATASE"/>
    <property type="match status" value="1"/>
</dbReference>
<gene>
    <name evidence="1" type="primary">ywpJ_2</name>
    <name evidence="1" type="ORF">ERS852473_00853</name>
</gene>
<accession>A0ABM9UP75</accession>
<comment type="caution">
    <text evidence="1">The sequence shown here is derived from an EMBL/GenBank/DDBJ whole genome shotgun (WGS) entry which is preliminary data.</text>
</comment>
<dbReference type="Proteomes" id="UP000095488">
    <property type="component" value="Unassembled WGS sequence"/>
</dbReference>
<name>A0ABM9UP75_SARVE</name>
<dbReference type="Gene3D" id="3.40.50.1000">
    <property type="entry name" value="HAD superfamily/HAD-like"/>
    <property type="match status" value="1"/>
</dbReference>
<dbReference type="NCBIfam" id="TIGR00099">
    <property type="entry name" value="Cof-subfamily"/>
    <property type="match status" value="1"/>
</dbReference>
<reference evidence="1 2" key="1">
    <citation type="submission" date="2015-09" db="EMBL/GenBank/DDBJ databases">
        <authorList>
            <consortium name="Pathogen Informatics"/>
        </authorList>
    </citation>
    <scope>NUCLEOTIDE SEQUENCE [LARGE SCALE GENOMIC DNA]</scope>
    <source>
        <strain evidence="1 2">2789STDY5834858</strain>
    </source>
</reference>
<dbReference type="Pfam" id="PF08282">
    <property type="entry name" value="Hydrolase_3"/>
    <property type="match status" value="1"/>
</dbReference>
<dbReference type="SUPFAM" id="SSF56784">
    <property type="entry name" value="HAD-like"/>
    <property type="match status" value="1"/>
</dbReference>
<proteinExistence type="predicted"/>
<dbReference type="InterPro" id="IPR036412">
    <property type="entry name" value="HAD-like_sf"/>
</dbReference>
<keyword evidence="1" id="KW-0378">Hydrolase</keyword>
<dbReference type="RefSeq" id="WP_055257966.1">
    <property type="nucleotide sequence ID" value="NZ_BCMV01000069.1"/>
</dbReference>
<sequence length="276" mass="31924">MENLYVSDLDGTLLNNRQEITLFSSDNLNKLIDSGLNFTIATARTPATVVDIISNLNIKLPLILMNGVIIYDKGREEYIDIKEIDNQTVFKVLDVLDKGCKNYLVYAINQNHMYVYYKEFFNEAEIDFYNGRKDRKLKTFVKTDDYRKSIKNSKIINIVVMDKEESIDKINNELDAIGNITVNYYEDIYNPSWYFMEIYNSTASKAKGIEFVSNYLKSQNLITFGDNLNDIPMFLISDRCYAMENADKRLKEISTAVIGNNNDDAVVKFLLEDIEK</sequence>
<dbReference type="Gene3D" id="3.30.1240.10">
    <property type="match status" value="1"/>
</dbReference>